<name>A0A2T4BSU9_TRILO</name>
<dbReference type="STRING" id="983965.A0A2T4BSU9"/>
<protein>
    <submittedName>
        <fullName evidence="5">Beta-lactamase/transpeptidase-like protein</fullName>
    </submittedName>
</protein>
<evidence type="ECO:0000256" key="1">
    <source>
        <dbReference type="ARBA" id="ARBA00038473"/>
    </source>
</evidence>
<keyword evidence="2" id="KW-0732">Signal</keyword>
<keyword evidence="6" id="KW-1185">Reference proteome</keyword>
<gene>
    <name evidence="5" type="ORF">M440DRAFT_1385077</name>
</gene>
<dbReference type="SUPFAM" id="SSF56601">
    <property type="entry name" value="beta-lactamase/transpeptidase-like"/>
    <property type="match status" value="1"/>
</dbReference>
<evidence type="ECO:0000259" key="3">
    <source>
        <dbReference type="Pfam" id="PF00144"/>
    </source>
</evidence>
<feature type="domain" description="Beta-lactamase-like ARB-00930-like C-terminal" evidence="4">
    <location>
        <begin position="433"/>
        <end position="587"/>
    </location>
</feature>
<dbReference type="Pfam" id="PF00144">
    <property type="entry name" value="Beta-lactamase"/>
    <property type="match status" value="1"/>
</dbReference>
<dbReference type="EMBL" id="KZ679142">
    <property type="protein sequence ID" value="PTB72381.1"/>
    <property type="molecule type" value="Genomic_DNA"/>
</dbReference>
<feature type="signal peptide" evidence="2">
    <location>
        <begin position="1"/>
        <end position="22"/>
    </location>
</feature>
<comment type="similarity">
    <text evidence="1">Belongs to the beta-lactamase family.</text>
</comment>
<dbReference type="InterPro" id="IPR012338">
    <property type="entry name" value="Beta-lactam/transpept-like"/>
</dbReference>
<evidence type="ECO:0000313" key="5">
    <source>
        <dbReference type="EMBL" id="PTB72381.1"/>
    </source>
</evidence>
<evidence type="ECO:0000313" key="6">
    <source>
        <dbReference type="Proteomes" id="UP000240760"/>
    </source>
</evidence>
<dbReference type="PANTHER" id="PTHR22935">
    <property type="entry name" value="PENICILLIN-BINDING PROTEIN"/>
    <property type="match status" value="1"/>
</dbReference>
<dbReference type="InterPro" id="IPR051478">
    <property type="entry name" value="Beta-lactamase-like_AB/R"/>
</dbReference>
<sequence length="588" mass="63258">MKHFLSLRAAVAAYFFMISVMAHTCPPLGQVLPPPTAPSDSKVLSKATQKLSATLNSHFTSNFNSSGVSVIVKSIHEDGPLFTHHYTPPDFSGIGTKRIDEKTIFRVGSLSKLFPALAALQVDRIRMDDSVLKYVPELKSALPTSSVESIAWEDVTIDSLMTHLSGLPTDTAMDLGVFPAGIWQQIGLPSIPEGTGPNCSGLPGTAPCTKQDLIYDLKEREPIYQPYTSPSYSNVGFAILGMVIDAAINGSYISAIQTGIFDVVGMNSSSFNGFVPSFPRIGFVPVGETTWNATLGVFEGAGGMFSSASDLIAFAEGVLTNSFLTPRRTREWMKPRSHTSSWGYSVGAPWEILRSDHITADGRVVDLYTKSGDLGLYHGLLGLVPDYDLSLVVLAAGAEVSAETTAEIFSTIVEGLVPAVDEAGRVEASATTGALVGKYSDDATNSSLVLSIDGANTLVIKKFVVRGFDVLHHPDLYSLDALSLGEGSLPESAYVDARLYPTNLVGQTQDGIRKRSWRAVYDTRTAKEQSAQDTRLVAKHGSCQSWFQLDRAAYNFHSIGDFIFTYGKGDDVETISNAAFNITLSKSS</sequence>
<accession>A0A2T4BSU9</accession>
<dbReference type="Gene3D" id="3.40.710.10">
    <property type="entry name" value="DD-peptidase/beta-lactamase superfamily"/>
    <property type="match status" value="1"/>
</dbReference>
<dbReference type="OrthoDB" id="10250282at2759"/>
<dbReference type="PANTHER" id="PTHR22935:SF95">
    <property type="entry name" value="BETA-LACTAMASE-LIKE 1-RELATED"/>
    <property type="match status" value="1"/>
</dbReference>
<dbReference type="Pfam" id="PF26335">
    <property type="entry name" value="ARB_00930_C"/>
    <property type="match status" value="1"/>
</dbReference>
<organism evidence="5 6">
    <name type="scientific">Trichoderma longibrachiatum ATCC 18648</name>
    <dbReference type="NCBI Taxonomy" id="983965"/>
    <lineage>
        <taxon>Eukaryota</taxon>
        <taxon>Fungi</taxon>
        <taxon>Dikarya</taxon>
        <taxon>Ascomycota</taxon>
        <taxon>Pezizomycotina</taxon>
        <taxon>Sordariomycetes</taxon>
        <taxon>Hypocreomycetidae</taxon>
        <taxon>Hypocreales</taxon>
        <taxon>Hypocreaceae</taxon>
        <taxon>Trichoderma</taxon>
    </lineage>
</organism>
<feature type="chain" id="PRO_5015519431" evidence="2">
    <location>
        <begin position="23"/>
        <end position="588"/>
    </location>
</feature>
<proteinExistence type="inferred from homology"/>
<dbReference type="AlphaFoldDB" id="A0A2T4BSU9"/>
<feature type="domain" description="Beta-lactamase-related" evidence="3">
    <location>
        <begin position="96"/>
        <end position="399"/>
    </location>
</feature>
<reference evidence="5 6" key="1">
    <citation type="submission" date="2016-07" db="EMBL/GenBank/DDBJ databases">
        <title>Multiple horizontal gene transfer events from other fungi enriched the ability of initially mycotrophic Trichoderma (Ascomycota) to feed on dead plant biomass.</title>
        <authorList>
            <consortium name="DOE Joint Genome Institute"/>
            <person name="Aerts A."/>
            <person name="Atanasova L."/>
            <person name="Chenthamara K."/>
            <person name="Zhang J."/>
            <person name="Grujic M."/>
            <person name="Henrissat B."/>
            <person name="Kuo A."/>
            <person name="Salamov A."/>
            <person name="Lipzen A."/>
            <person name="Labutti K."/>
            <person name="Barry K."/>
            <person name="Miao Y."/>
            <person name="Rahimi M.J."/>
            <person name="Shen Q."/>
            <person name="Grigoriev I.V."/>
            <person name="Kubicek C.P."/>
            <person name="Druzhinina I.S."/>
        </authorList>
    </citation>
    <scope>NUCLEOTIDE SEQUENCE [LARGE SCALE GENOMIC DNA]</scope>
    <source>
        <strain evidence="5 6">ATCC 18648</strain>
    </source>
</reference>
<evidence type="ECO:0000256" key="2">
    <source>
        <dbReference type="SAM" id="SignalP"/>
    </source>
</evidence>
<dbReference type="InterPro" id="IPR001466">
    <property type="entry name" value="Beta-lactam-related"/>
</dbReference>
<dbReference type="Proteomes" id="UP000240760">
    <property type="component" value="Unassembled WGS sequence"/>
</dbReference>
<dbReference type="InterPro" id="IPR058664">
    <property type="entry name" value="ARB_00930-like_C"/>
</dbReference>
<evidence type="ECO:0000259" key="4">
    <source>
        <dbReference type="Pfam" id="PF26335"/>
    </source>
</evidence>